<gene>
    <name evidence="2" type="ORF">FRZ44_16040</name>
</gene>
<dbReference type="PROSITE" id="PS50925">
    <property type="entry name" value="BLUF"/>
    <property type="match status" value="1"/>
</dbReference>
<dbReference type="RefSeq" id="WP_151176683.1">
    <property type="nucleotide sequence ID" value="NZ_CP042906.1"/>
</dbReference>
<feature type="domain" description="BLUF" evidence="1">
    <location>
        <begin position="45"/>
        <end position="136"/>
    </location>
</feature>
<name>A0A5J6MGP6_9PROT</name>
<dbReference type="Pfam" id="PF04940">
    <property type="entry name" value="BLUF"/>
    <property type="match status" value="1"/>
</dbReference>
<evidence type="ECO:0000259" key="1">
    <source>
        <dbReference type="PROSITE" id="PS50925"/>
    </source>
</evidence>
<dbReference type="AlphaFoldDB" id="A0A5J6MGP6"/>
<accession>A0A5J6MGP6</accession>
<dbReference type="InterPro" id="IPR036046">
    <property type="entry name" value="Acylphosphatase-like_dom_sf"/>
</dbReference>
<dbReference type="GO" id="GO:0071949">
    <property type="term" value="F:FAD binding"/>
    <property type="evidence" value="ECO:0007669"/>
    <property type="project" value="InterPro"/>
</dbReference>
<dbReference type="GO" id="GO:0009882">
    <property type="term" value="F:blue light photoreceptor activity"/>
    <property type="evidence" value="ECO:0007669"/>
    <property type="project" value="InterPro"/>
</dbReference>
<sequence length="182" mass="19974">MPIVPPSIDSFFRFEPANDEAANDLGLGSLVPIAPAQAAAETQPLHQLVYVSSSRANWSETELDRLLTRARIHNGARGITGMLLYVGGNFIQALEGPEAMIASLMDRLRADKRHWHVQRIVDRRVGARDFADWSMGFRRCRPADLVAAGAVDVVRDDAIAKALVGRDGLAVGLLRRFCAQSR</sequence>
<proteinExistence type="predicted"/>
<dbReference type="KEGG" id="htq:FRZ44_16040"/>
<dbReference type="Proteomes" id="UP000326202">
    <property type="component" value="Chromosome"/>
</dbReference>
<dbReference type="InterPro" id="IPR007024">
    <property type="entry name" value="BLUF_domain"/>
</dbReference>
<keyword evidence="3" id="KW-1185">Reference proteome</keyword>
<dbReference type="Gene3D" id="3.30.70.100">
    <property type="match status" value="1"/>
</dbReference>
<reference evidence="2 3" key="1">
    <citation type="submission" date="2019-08" db="EMBL/GenBank/DDBJ databases">
        <title>Hyperibacter terrae gen. nov., sp. nov. and Hyperibacter viscosus sp. nov., two new members in the family Rhodospirillaceae isolated from the rhizosphere of Hypericum perforatum.</title>
        <authorList>
            <person name="Noviana Z."/>
        </authorList>
    </citation>
    <scope>NUCLEOTIDE SEQUENCE [LARGE SCALE GENOMIC DNA]</scope>
    <source>
        <strain evidence="2 3">R5913</strain>
    </source>
</reference>
<dbReference type="OrthoDB" id="196105at2"/>
<evidence type="ECO:0000313" key="2">
    <source>
        <dbReference type="EMBL" id="QEX16311.1"/>
    </source>
</evidence>
<organism evidence="2 3">
    <name type="scientific">Hypericibacter terrae</name>
    <dbReference type="NCBI Taxonomy" id="2602015"/>
    <lineage>
        <taxon>Bacteria</taxon>
        <taxon>Pseudomonadati</taxon>
        <taxon>Pseudomonadota</taxon>
        <taxon>Alphaproteobacteria</taxon>
        <taxon>Rhodospirillales</taxon>
        <taxon>Dongiaceae</taxon>
        <taxon>Hypericibacter</taxon>
    </lineage>
</organism>
<dbReference type="SUPFAM" id="SSF54975">
    <property type="entry name" value="Acylphosphatase/BLUF domain-like"/>
    <property type="match status" value="1"/>
</dbReference>
<evidence type="ECO:0000313" key="3">
    <source>
        <dbReference type="Proteomes" id="UP000326202"/>
    </source>
</evidence>
<protein>
    <recommendedName>
        <fullName evidence="1">BLUF domain-containing protein</fullName>
    </recommendedName>
</protein>
<dbReference type="EMBL" id="CP042906">
    <property type="protein sequence ID" value="QEX16311.1"/>
    <property type="molecule type" value="Genomic_DNA"/>
</dbReference>
<dbReference type="SMART" id="SM01034">
    <property type="entry name" value="BLUF"/>
    <property type="match status" value="1"/>
</dbReference>